<sequence>MIGIPLGWAYSNFAEWALRRYVAPGRRNPPSPPHASFAASPCADAYLRSLWTRATEWRERMGLAVLALAHAPLFPMAPFFVGTVWACAFNFHRVHRRAHLDPAWARANVPWLCDHHLGHVTDANWCVTHPFFDNVFGTRHEHLGIQPPAPAPALS</sequence>
<evidence type="ECO:0008006" key="4">
    <source>
        <dbReference type="Google" id="ProtNLM"/>
    </source>
</evidence>
<feature type="transmembrane region" description="Helical" evidence="1">
    <location>
        <begin position="63"/>
        <end position="88"/>
    </location>
</feature>
<keyword evidence="1" id="KW-0812">Transmembrane</keyword>
<protein>
    <recommendedName>
        <fullName evidence="4">Fatty acid hydroxylase domain-containing protein</fullName>
    </recommendedName>
</protein>
<accession>A0A3A8IBL8</accession>
<evidence type="ECO:0000256" key="1">
    <source>
        <dbReference type="SAM" id="Phobius"/>
    </source>
</evidence>
<dbReference type="EMBL" id="RAVZ01000219">
    <property type="protein sequence ID" value="RKG80879.1"/>
    <property type="molecule type" value="Genomic_DNA"/>
</dbReference>
<dbReference type="Proteomes" id="UP000268094">
    <property type="component" value="Unassembled WGS sequence"/>
</dbReference>
<dbReference type="RefSeq" id="WP_120543497.1">
    <property type="nucleotide sequence ID" value="NZ_RAVZ01000219.1"/>
</dbReference>
<keyword evidence="1" id="KW-1133">Transmembrane helix</keyword>
<organism evidence="2 3">
    <name type="scientific">Corallococcus terminator</name>
    <dbReference type="NCBI Taxonomy" id="2316733"/>
    <lineage>
        <taxon>Bacteria</taxon>
        <taxon>Pseudomonadati</taxon>
        <taxon>Myxococcota</taxon>
        <taxon>Myxococcia</taxon>
        <taxon>Myxococcales</taxon>
        <taxon>Cystobacterineae</taxon>
        <taxon>Myxococcaceae</taxon>
        <taxon>Corallococcus</taxon>
    </lineage>
</organism>
<proteinExistence type="predicted"/>
<evidence type="ECO:0000313" key="3">
    <source>
        <dbReference type="Proteomes" id="UP000268094"/>
    </source>
</evidence>
<gene>
    <name evidence="2" type="ORF">D7V88_26975</name>
</gene>
<name>A0A3A8IBL8_9BACT</name>
<reference evidence="3" key="1">
    <citation type="submission" date="2018-09" db="EMBL/GenBank/DDBJ databases">
        <authorList>
            <person name="Livingstone P.G."/>
            <person name="Whitworth D.E."/>
        </authorList>
    </citation>
    <scope>NUCLEOTIDE SEQUENCE [LARGE SCALE GENOMIC DNA]</scope>
    <source>
        <strain evidence="3">CA054A</strain>
    </source>
</reference>
<dbReference type="OrthoDB" id="5381364at2"/>
<keyword evidence="1" id="KW-0472">Membrane</keyword>
<keyword evidence="3" id="KW-1185">Reference proteome</keyword>
<evidence type="ECO:0000313" key="2">
    <source>
        <dbReference type="EMBL" id="RKG80879.1"/>
    </source>
</evidence>
<comment type="caution">
    <text evidence="2">The sequence shown here is derived from an EMBL/GenBank/DDBJ whole genome shotgun (WGS) entry which is preliminary data.</text>
</comment>
<dbReference type="AlphaFoldDB" id="A0A3A8IBL8"/>